<reference evidence="1" key="1">
    <citation type="submission" date="2020-11" db="EMBL/GenBank/DDBJ databases">
        <title>Adaptations for nitrogen fixation in a non-lichenized fungal sporocarp promotes dispersal by wood-feeding termites.</title>
        <authorList>
            <consortium name="DOE Joint Genome Institute"/>
            <person name="Koch R.A."/>
            <person name="Yoon G."/>
            <person name="Arayal U."/>
            <person name="Lail K."/>
            <person name="Amirebrahimi M."/>
            <person name="Labutti K."/>
            <person name="Lipzen A."/>
            <person name="Riley R."/>
            <person name="Barry K."/>
            <person name="Henrissat B."/>
            <person name="Grigoriev I.V."/>
            <person name="Herr J.R."/>
            <person name="Aime M.C."/>
        </authorList>
    </citation>
    <scope>NUCLEOTIDE SEQUENCE</scope>
    <source>
        <strain evidence="1">MCA 3950</strain>
    </source>
</reference>
<protein>
    <submittedName>
        <fullName evidence="1">Uncharacterized protein</fullName>
    </submittedName>
</protein>
<dbReference type="AlphaFoldDB" id="A0A9P8ARE4"/>
<dbReference type="RefSeq" id="XP_043038495.1">
    <property type="nucleotide sequence ID" value="XM_043180040.1"/>
</dbReference>
<accession>A0A9P8ARE4</accession>
<gene>
    <name evidence="1" type="ORF">BT62DRAFT_204226</name>
</gene>
<dbReference type="Proteomes" id="UP000812287">
    <property type="component" value="Unassembled WGS sequence"/>
</dbReference>
<dbReference type="OrthoDB" id="2013972at2759"/>
<proteinExistence type="predicted"/>
<dbReference type="EMBL" id="MU250538">
    <property type="protein sequence ID" value="KAG7444995.1"/>
    <property type="molecule type" value="Genomic_DNA"/>
</dbReference>
<organism evidence="1 2">
    <name type="scientific">Guyanagaster necrorhizus</name>
    <dbReference type="NCBI Taxonomy" id="856835"/>
    <lineage>
        <taxon>Eukaryota</taxon>
        <taxon>Fungi</taxon>
        <taxon>Dikarya</taxon>
        <taxon>Basidiomycota</taxon>
        <taxon>Agaricomycotina</taxon>
        <taxon>Agaricomycetes</taxon>
        <taxon>Agaricomycetidae</taxon>
        <taxon>Agaricales</taxon>
        <taxon>Marasmiineae</taxon>
        <taxon>Physalacriaceae</taxon>
        <taxon>Guyanagaster</taxon>
    </lineage>
</organism>
<evidence type="ECO:0000313" key="1">
    <source>
        <dbReference type="EMBL" id="KAG7444995.1"/>
    </source>
</evidence>
<sequence>MPQSTACLPTDKPDVAGASGLFHVSAQSYFSPINLSGRDLKNGEEIGVIMNLDMKEFFRNPVEAAARSGITSSMLPIWEEEYLKEFDSRRYNIWPYATARKMGISAVLDK</sequence>
<comment type="caution">
    <text evidence="1">The sequence shown here is derived from an EMBL/GenBank/DDBJ whole genome shotgun (WGS) entry which is preliminary data.</text>
</comment>
<keyword evidence="2" id="KW-1185">Reference proteome</keyword>
<dbReference type="GeneID" id="66102336"/>
<name>A0A9P8ARE4_9AGAR</name>
<evidence type="ECO:0000313" key="2">
    <source>
        <dbReference type="Proteomes" id="UP000812287"/>
    </source>
</evidence>